<comment type="cofactor">
    <cofactor evidence="1">
        <name>heme b</name>
        <dbReference type="ChEBI" id="CHEBI:60344"/>
    </cofactor>
</comment>
<dbReference type="InterPro" id="IPR000028">
    <property type="entry name" value="Chloroperoxidase"/>
</dbReference>
<proteinExistence type="inferred from homology"/>
<evidence type="ECO:0000256" key="8">
    <source>
        <dbReference type="SAM" id="MobiDB-lite"/>
    </source>
</evidence>
<gene>
    <name evidence="10" type="ORF">NP233_g12818</name>
</gene>
<dbReference type="PANTHER" id="PTHR33577">
    <property type="entry name" value="STERIGMATOCYSTIN BIOSYNTHESIS PEROXIDASE STCC-RELATED"/>
    <property type="match status" value="1"/>
</dbReference>
<dbReference type="PANTHER" id="PTHR33577:SF18">
    <property type="entry name" value="HEME HALOPEROXIDASE FAMILY PROFILE DOMAIN-CONTAINING PROTEIN"/>
    <property type="match status" value="1"/>
</dbReference>
<evidence type="ECO:0000256" key="6">
    <source>
        <dbReference type="ARBA" id="ARBA00023004"/>
    </source>
</evidence>
<dbReference type="Proteomes" id="UP001213000">
    <property type="component" value="Unassembled WGS sequence"/>
</dbReference>
<protein>
    <submittedName>
        <fullName evidence="10">Heme-thiolate peroxidase</fullName>
        <ecNumber evidence="10">1.11.2.1</ecNumber>
    </submittedName>
</protein>
<comment type="similarity">
    <text evidence="7">Belongs to the chloroperoxidase family.</text>
</comment>
<sequence length="307" mass="34374">MNILFKLVHDLVFFTWDTGVTVLNVMTPSKSKGHVVSEGHAGYRGHWPEYIPPKEGDSRCACPALNAMANHGILPHDGKNIQFKEIGRAVRATYNFSSTFCYFVPHYAAEMLKKSYSKDRIDLSELNLHNGIEHDASLVREDEALQPDQSKPHIPFITELLSSASGKDKETGEPIITAQDLSRFSSKRRVDARETNKDFSLDFMHKMFGSINASTMLAVFGGRVKDLETWLIEERIPEGWETKVRQRFGITLAQFNITVFGVELGINEKRYIEEKRKAEEAAQSAEGGASAAPVVSARSPDELVDVE</sequence>
<accession>A0AAD5VE14</accession>
<keyword evidence="11" id="KW-1185">Reference proteome</keyword>
<keyword evidence="2 10" id="KW-0575">Peroxidase</keyword>
<dbReference type="EMBL" id="JANIEX010002018">
    <property type="protein sequence ID" value="KAJ3552695.1"/>
    <property type="molecule type" value="Genomic_DNA"/>
</dbReference>
<evidence type="ECO:0000313" key="10">
    <source>
        <dbReference type="EMBL" id="KAJ3552695.1"/>
    </source>
</evidence>
<evidence type="ECO:0000256" key="3">
    <source>
        <dbReference type="ARBA" id="ARBA00022617"/>
    </source>
</evidence>
<dbReference type="InterPro" id="IPR036851">
    <property type="entry name" value="Chloroperoxidase-like_sf"/>
</dbReference>
<evidence type="ECO:0000256" key="5">
    <source>
        <dbReference type="ARBA" id="ARBA00023002"/>
    </source>
</evidence>
<evidence type="ECO:0000313" key="11">
    <source>
        <dbReference type="Proteomes" id="UP001213000"/>
    </source>
</evidence>
<keyword evidence="6" id="KW-0408">Iron</keyword>
<evidence type="ECO:0000256" key="4">
    <source>
        <dbReference type="ARBA" id="ARBA00022723"/>
    </source>
</evidence>
<dbReference type="SUPFAM" id="SSF47571">
    <property type="entry name" value="Cloroperoxidase"/>
    <property type="match status" value="1"/>
</dbReference>
<keyword evidence="5 10" id="KW-0560">Oxidoreductase</keyword>
<feature type="compositionally biased region" description="Low complexity" evidence="8">
    <location>
        <begin position="281"/>
        <end position="298"/>
    </location>
</feature>
<evidence type="ECO:0000256" key="2">
    <source>
        <dbReference type="ARBA" id="ARBA00022559"/>
    </source>
</evidence>
<feature type="region of interest" description="Disordered" evidence="8">
    <location>
        <begin position="276"/>
        <end position="307"/>
    </location>
</feature>
<evidence type="ECO:0000256" key="1">
    <source>
        <dbReference type="ARBA" id="ARBA00001970"/>
    </source>
</evidence>
<dbReference type="GO" id="GO:0046872">
    <property type="term" value="F:metal ion binding"/>
    <property type="evidence" value="ECO:0007669"/>
    <property type="project" value="UniProtKB-KW"/>
</dbReference>
<organism evidence="10 11">
    <name type="scientific">Leucocoprinus birnbaumii</name>
    <dbReference type="NCBI Taxonomy" id="56174"/>
    <lineage>
        <taxon>Eukaryota</taxon>
        <taxon>Fungi</taxon>
        <taxon>Dikarya</taxon>
        <taxon>Basidiomycota</taxon>
        <taxon>Agaricomycotina</taxon>
        <taxon>Agaricomycetes</taxon>
        <taxon>Agaricomycetidae</taxon>
        <taxon>Agaricales</taxon>
        <taxon>Agaricineae</taxon>
        <taxon>Agaricaceae</taxon>
        <taxon>Leucocoprinus</taxon>
    </lineage>
</organism>
<keyword evidence="3" id="KW-0349">Heme</keyword>
<comment type="caution">
    <text evidence="10">The sequence shown here is derived from an EMBL/GenBank/DDBJ whole genome shotgun (WGS) entry which is preliminary data.</text>
</comment>
<reference evidence="10" key="1">
    <citation type="submission" date="2022-07" db="EMBL/GenBank/DDBJ databases">
        <title>Genome Sequence of Leucocoprinus birnbaumii.</title>
        <authorList>
            <person name="Buettner E."/>
        </authorList>
    </citation>
    <scope>NUCLEOTIDE SEQUENCE</scope>
    <source>
        <strain evidence="10">VT141</strain>
    </source>
</reference>
<name>A0AAD5VE14_9AGAR</name>
<dbReference type="EC" id="1.11.2.1" evidence="10"/>
<dbReference type="GO" id="GO:0004601">
    <property type="term" value="F:peroxidase activity"/>
    <property type="evidence" value="ECO:0007669"/>
    <property type="project" value="UniProtKB-KW"/>
</dbReference>
<dbReference type="AlphaFoldDB" id="A0AAD5VE14"/>
<dbReference type="Pfam" id="PF01328">
    <property type="entry name" value="Peroxidase_2"/>
    <property type="match status" value="1"/>
</dbReference>
<dbReference type="Gene3D" id="1.10.489.10">
    <property type="entry name" value="Chloroperoxidase-like"/>
    <property type="match status" value="1"/>
</dbReference>
<evidence type="ECO:0000256" key="7">
    <source>
        <dbReference type="ARBA" id="ARBA00025795"/>
    </source>
</evidence>
<evidence type="ECO:0000259" key="9">
    <source>
        <dbReference type="PROSITE" id="PS51405"/>
    </source>
</evidence>
<keyword evidence="4" id="KW-0479">Metal-binding</keyword>
<feature type="domain" description="Heme haloperoxidase family profile" evidence="9">
    <location>
        <begin position="46"/>
        <end position="257"/>
    </location>
</feature>
<dbReference type="PROSITE" id="PS51405">
    <property type="entry name" value="HEME_HALOPEROXIDASE"/>
    <property type="match status" value="1"/>
</dbReference>